<organism evidence="2 3">
    <name type="scientific">Corynebacterium tapiri</name>
    <dbReference type="NCBI Taxonomy" id="1448266"/>
    <lineage>
        <taxon>Bacteria</taxon>
        <taxon>Bacillati</taxon>
        <taxon>Actinomycetota</taxon>
        <taxon>Actinomycetes</taxon>
        <taxon>Mycobacteriales</taxon>
        <taxon>Corynebacteriaceae</taxon>
        <taxon>Corynebacterium</taxon>
    </lineage>
</organism>
<evidence type="ECO:0000313" key="3">
    <source>
        <dbReference type="Proteomes" id="UP000312032"/>
    </source>
</evidence>
<protein>
    <submittedName>
        <fullName evidence="2">TM0106 family RecB-like putative nuclease</fullName>
    </submittedName>
</protein>
<keyword evidence="3" id="KW-1185">Reference proteome</keyword>
<reference evidence="2 3" key="1">
    <citation type="submission" date="2019-06" db="EMBL/GenBank/DDBJ databases">
        <authorList>
            <person name="Li J."/>
        </authorList>
    </citation>
    <scope>NUCLEOTIDE SEQUENCE [LARGE SCALE GENOMIC DNA]</scope>
    <source>
        <strain evidence="2 3">LMG 28165</strain>
    </source>
</reference>
<evidence type="ECO:0000259" key="1">
    <source>
        <dbReference type="Pfam" id="PF13482"/>
    </source>
</evidence>
<dbReference type="NCBIfam" id="TIGR03491">
    <property type="entry name" value="TM0106 family RecB-like putative nuclease"/>
    <property type="match status" value="1"/>
</dbReference>
<sequence length="493" mass="54147">MTASDLVGCRFRRTQRLTHPEIAPLPAELERYERKLDARQEFLTLLPTRRGLGDGRSVPFVRIDVDGTAGIPELTTLEGLAQSADLITGAVFEQDGWRVRVDALVKVESGGYAPIIVSNHRVARPSRSSTTPVVATNRLGLSRPLAAPFKRRNHSTDGYRLAMAARALSGVGLDSGLGGQVGQDRGRVFIQPTAPLQPGLERALAAGFAIQPRRLKECATCRFWPLCEAELLATDDISLVVPGDRARSFRERGITTVESLIDASEGEPSLLAQAWRDGIPLLKREPSVSFGMADVEIDVDMEAYLDKGAYLWGAFDGERYHGFATWQPLDSVAEAENFARFYGWLMQRRDAAHAQGLSFAAYCYSAHGENHWLVESARRFHGKVPGVPSEAEVQAFIASEEWVDVFAAVRRQLYGPGGVGLKVVAAQAGYQWADEDVAGEESVSLRRIAVGRGADAEQARQRLLRYNEDDTRATAQVRHFLRAGAPGIKQEPR</sequence>
<dbReference type="Pfam" id="PF13482">
    <property type="entry name" value="RNase_H_2"/>
    <property type="match status" value="1"/>
</dbReference>
<evidence type="ECO:0000313" key="2">
    <source>
        <dbReference type="EMBL" id="TNL94652.1"/>
    </source>
</evidence>
<dbReference type="OrthoDB" id="3274988at2"/>
<feature type="domain" description="YprB ribonuclease H-like" evidence="1">
    <location>
        <begin position="395"/>
        <end position="479"/>
    </location>
</feature>
<dbReference type="EMBL" id="VDHJ01000019">
    <property type="protein sequence ID" value="TNL94652.1"/>
    <property type="molecule type" value="Genomic_DNA"/>
</dbReference>
<dbReference type="InterPro" id="IPR038720">
    <property type="entry name" value="YprB_RNase_H-like_dom"/>
</dbReference>
<name>A0A5C4U2Y1_9CORY</name>
<dbReference type="AlphaFoldDB" id="A0A5C4U2Y1"/>
<gene>
    <name evidence="2" type="ORF">FHE74_10200</name>
</gene>
<proteinExistence type="predicted"/>
<dbReference type="Proteomes" id="UP000312032">
    <property type="component" value="Unassembled WGS sequence"/>
</dbReference>
<comment type="caution">
    <text evidence="2">The sequence shown here is derived from an EMBL/GenBank/DDBJ whole genome shotgun (WGS) entry which is preliminary data.</text>
</comment>
<accession>A0A5C4U2Y1</accession>
<dbReference type="InterPro" id="IPR019993">
    <property type="entry name" value="RecB_nuclease_TM0106_put"/>
</dbReference>